<dbReference type="EMBL" id="JANUGV010000004">
    <property type="protein sequence ID" value="MCS0609492.1"/>
    <property type="molecule type" value="Genomic_DNA"/>
</dbReference>
<keyword evidence="3 6" id="KW-0812">Transmembrane</keyword>
<evidence type="ECO:0000259" key="7">
    <source>
        <dbReference type="Pfam" id="PF00482"/>
    </source>
</evidence>
<feature type="transmembrane region" description="Helical" evidence="6">
    <location>
        <begin position="120"/>
        <end position="138"/>
    </location>
</feature>
<evidence type="ECO:0000313" key="9">
    <source>
        <dbReference type="Proteomes" id="UP001205861"/>
    </source>
</evidence>
<feature type="transmembrane region" description="Helical" evidence="6">
    <location>
        <begin position="265"/>
        <end position="284"/>
    </location>
</feature>
<keyword evidence="9" id="KW-1185">Reference proteome</keyword>
<dbReference type="PANTHER" id="PTHR35007">
    <property type="entry name" value="INTEGRAL MEMBRANE PROTEIN-RELATED"/>
    <property type="match status" value="1"/>
</dbReference>
<name>A0ABT2BLU8_9BURK</name>
<dbReference type="Proteomes" id="UP001205861">
    <property type="component" value="Unassembled WGS sequence"/>
</dbReference>
<dbReference type="Gene3D" id="1.20.81.30">
    <property type="entry name" value="Type II secretion system (T2SS), domain F"/>
    <property type="match status" value="1"/>
</dbReference>
<reference evidence="8 9" key="1">
    <citation type="submission" date="2022-08" db="EMBL/GenBank/DDBJ databases">
        <title>Reclassification of Massilia species as members of the genera Telluria, Duganella, Pseudoduganella, Mokoshia gen. nov. and Zemynaea gen. nov. using orthogonal and non-orthogonal genome-based approaches.</title>
        <authorList>
            <person name="Bowman J.P."/>
        </authorList>
    </citation>
    <scope>NUCLEOTIDE SEQUENCE [LARGE SCALE GENOMIC DNA]</scope>
    <source>
        <strain evidence="8 9">JCM 31607</strain>
    </source>
</reference>
<gene>
    <name evidence="8" type="ORF">NX773_15080</name>
</gene>
<organism evidence="8 9">
    <name type="scientific">Massilia solisilvae</name>
    <dbReference type="NCBI Taxonomy" id="1811225"/>
    <lineage>
        <taxon>Bacteria</taxon>
        <taxon>Pseudomonadati</taxon>
        <taxon>Pseudomonadota</taxon>
        <taxon>Betaproteobacteria</taxon>
        <taxon>Burkholderiales</taxon>
        <taxon>Oxalobacteraceae</taxon>
        <taxon>Telluria group</taxon>
        <taxon>Massilia</taxon>
    </lineage>
</organism>
<evidence type="ECO:0000313" key="8">
    <source>
        <dbReference type="EMBL" id="MCS0609492.1"/>
    </source>
</evidence>
<dbReference type="PANTHER" id="PTHR35007:SF1">
    <property type="entry name" value="PILUS ASSEMBLY PROTEIN"/>
    <property type="match status" value="1"/>
</dbReference>
<feature type="domain" description="Type II secretion system protein GspF" evidence="7">
    <location>
        <begin position="157"/>
        <end position="281"/>
    </location>
</feature>
<evidence type="ECO:0000256" key="6">
    <source>
        <dbReference type="SAM" id="Phobius"/>
    </source>
</evidence>
<comment type="caution">
    <text evidence="8">The sequence shown here is derived from an EMBL/GenBank/DDBJ whole genome shotgun (WGS) entry which is preliminary data.</text>
</comment>
<keyword evidence="5 6" id="KW-0472">Membrane</keyword>
<keyword evidence="4 6" id="KW-1133">Transmembrane helix</keyword>
<dbReference type="InterPro" id="IPR018076">
    <property type="entry name" value="T2SS_GspF_dom"/>
</dbReference>
<dbReference type="Pfam" id="PF00482">
    <property type="entry name" value="T2SSF"/>
    <property type="match status" value="1"/>
</dbReference>
<dbReference type="RefSeq" id="WP_258857146.1">
    <property type="nucleotide sequence ID" value="NZ_JANUGV010000004.1"/>
</dbReference>
<protein>
    <submittedName>
        <fullName evidence="8">Type II secretion system F family protein</fullName>
    </submittedName>
</protein>
<proteinExistence type="predicted"/>
<keyword evidence="2" id="KW-1003">Cell membrane</keyword>
<sequence>MDIFRSASPLLFAALLLAALLLLFAGAYLTWQSYRGDASRRLDRRLGRAPARDAATLLRRGPEPLRVFDRLMARWQTRPQLESWLLQSGVPWSAPRLAVTCLGAATGAGLLVQALLRTPAWQALLVALAAGAVPVAYVSRKRALRLAVLERQLPEALDLLVRALRAGHAFSSSLQMAGSEMSDPIASELRLTHEEVSFGIPLDQALLNLEQRVPLMDLRYFVVAVLVQREAGGNLTELLANLSRLIRERLKLISRVRVLTAEGRLSAWFVALLPFFLFAVIFSVNRKFMEPLWLDPMGITLVRNMLGMMLVGVLWLRRITHVRV</sequence>
<evidence type="ECO:0000256" key="5">
    <source>
        <dbReference type="ARBA" id="ARBA00023136"/>
    </source>
</evidence>
<accession>A0ABT2BLU8</accession>
<comment type="subcellular location">
    <subcellularLocation>
        <location evidence="1">Cell membrane</location>
        <topology evidence="1">Multi-pass membrane protein</topology>
    </subcellularLocation>
</comment>
<evidence type="ECO:0000256" key="4">
    <source>
        <dbReference type="ARBA" id="ARBA00022989"/>
    </source>
</evidence>
<feature type="transmembrane region" description="Helical" evidence="6">
    <location>
        <begin position="296"/>
        <end position="316"/>
    </location>
</feature>
<dbReference type="InterPro" id="IPR042094">
    <property type="entry name" value="T2SS_GspF_sf"/>
</dbReference>
<evidence type="ECO:0000256" key="2">
    <source>
        <dbReference type="ARBA" id="ARBA00022475"/>
    </source>
</evidence>
<evidence type="ECO:0000256" key="3">
    <source>
        <dbReference type="ARBA" id="ARBA00022692"/>
    </source>
</evidence>
<evidence type="ECO:0000256" key="1">
    <source>
        <dbReference type="ARBA" id="ARBA00004651"/>
    </source>
</evidence>